<keyword evidence="5" id="KW-0560">Oxidoreductase</keyword>
<reference evidence="8" key="1">
    <citation type="journal article" date="2020" name="Stud. Mycol.">
        <title>101 Dothideomycetes genomes: a test case for predicting lifestyles and emergence of pathogens.</title>
        <authorList>
            <person name="Haridas S."/>
            <person name="Albert R."/>
            <person name="Binder M."/>
            <person name="Bloem J."/>
            <person name="Labutti K."/>
            <person name="Salamov A."/>
            <person name="Andreopoulos B."/>
            <person name="Baker S."/>
            <person name="Barry K."/>
            <person name="Bills G."/>
            <person name="Bluhm B."/>
            <person name="Cannon C."/>
            <person name="Castanera R."/>
            <person name="Culley D."/>
            <person name="Daum C."/>
            <person name="Ezra D."/>
            <person name="Gonzalez J."/>
            <person name="Henrissat B."/>
            <person name="Kuo A."/>
            <person name="Liang C."/>
            <person name="Lipzen A."/>
            <person name="Lutzoni F."/>
            <person name="Magnuson J."/>
            <person name="Mondo S."/>
            <person name="Nolan M."/>
            <person name="Ohm R."/>
            <person name="Pangilinan J."/>
            <person name="Park H.-J."/>
            <person name="Ramirez L."/>
            <person name="Alfaro M."/>
            <person name="Sun H."/>
            <person name="Tritt A."/>
            <person name="Yoshinaga Y."/>
            <person name="Zwiers L.-H."/>
            <person name="Turgeon B."/>
            <person name="Goodwin S."/>
            <person name="Spatafora J."/>
            <person name="Crous P."/>
            <person name="Grigoriev I."/>
        </authorList>
    </citation>
    <scope>NUCLEOTIDE SEQUENCE</scope>
    <source>
        <strain evidence="8">CBS 133067</strain>
    </source>
</reference>
<dbReference type="InterPro" id="IPR011032">
    <property type="entry name" value="GroES-like_sf"/>
</dbReference>
<evidence type="ECO:0000256" key="4">
    <source>
        <dbReference type="ARBA" id="ARBA00022833"/>
    </source>
</evidence>
<evidence type="ECO:0000259" key="7">
    <source>
        <dbReference type="SMART" id="SM00829"/>
    </source>
</evidence>
<dbReference type="Gene3D" id="3.40.50.720">
    <property type="entry name" value="NAD(P)-binding Rossmann-like Domain"/>
    <property type="match status" value="1"/>
</dbReference>
<dbReference type="AlphaFoldDB" id="A0A9P4I8U6"/>
<dbReference type="InterPro" id="IPR036291">
    <property type="entry name" value="NAD(P)-bd_dom_sf"/>
</dbReference>
<protein>
    <submittedName>
        <fullName evidence="8">Alcohol dehydrogenase</fullName>
    </submittedName>
</protein>
<dbReference type="Proteomes" id="UP000799772">
    <property type="component" value="Unassembled WGS sequence"/>
</dbReference>
<evidence type="ECO:0000313" key="8">
    <source>
        <dbReference type="EMBL" id="KAF2095598.1"/>
    </source>
</evidence>
<dbReference type="PANTHER" id="PTHR42940">
    <property type="entry name" value="ALCOHOL DEHYDROGENASE 1-RELATED"/>
    <property type="match status" value="1"/>
</dbReference>
<feature type="domain" description="Enoyl reductase (ER)" evidence="7">
    <location>
        <begin position="10"/>
        <end position="339"/>
    </location>
</feature>
<accession>A0A9P4I8U6</accession>
<dbReference type="GO" id="GO:0018455">
    <property type="term" value="F:alcohol dehydrogenase [NAD(P)+] activity"/>
    <property type="evidence" value="ECO:0007669"/>
    <property type="project" value="UniProtKB-ARBA"/>
</dbReference>
<proteinExistence type="inferred from homology"/>
<dbReference type="GO" id="GO:0046872">
    <property type="term" value="F:metal ion binding"/>
    <property type="evidence" value="ECO:0007669"/>
    <property type="project" value="UniProtKB-KW"/>
</dbReference>
<organism evidence="8 9">
    <name type="scientific">Rhizodiscina lignyota</name>
    <dbReference type="NCBI Taxonomy" id="1504668"/>
    <lineage>
        <taxon>Eukaryota</taxon>
        <taxon>Fungi</taxon>
        <taxon>Dikarya</taxon>
        <taxon>Ascomycota</taxon>
        <taxon>Pezizomycotina</taxon>
        <taxon>Dothideomycetes</taxon>
        <taxon>Pleosporomycetidae</taxon>
        <taxon>Aulographales</taxon>
        <taxon>Rhizodiscinaceae</taxon>
        <taxon>Rhizodiscina</taxon>
    </lineage>
</organism>
<dbReference type="EMBL" id="ML978131">
    <property type="protein sequence ID" value="KAF2095598.1"/>
    <property type="molecule type" value="Genomic_DNA"/>
</dbReference>
<dbReference type="Gene3D" id="3.90.180.10">
    <property type="entry name" value="Medium-chain alcohol dehydrogenases, catalytic domain"/>
    <property type="match status" value="1"/>
</dbReference>
<dbReference type="Pfam" id="PF08240">
    <property type="entry name" value="ADH_N"/>
    <property type="match status" value="1"/>
</dbReference>
<comment type="cofactor">
    <cofactor evidence="1">
        <name>Zn(2+)</name>
        <dbReference type="ChEBI" id="CHEBI:29105"/>
    </cofactor>
</comment>
<dbReference type="PANTHER" id="PTHR42940:SF8">
    <property type="entry name" value="VACUOLAR PROTEIN SORTING-ASSOCIATED PROTEIN 11"/>
    <property type="match status" value="1"/>
</dbReference>
<dbReference type="InterPro" id="IPR013149">
    <property type="entry name" value="ADH-like_C"/>
</dbReference>
<keyword evidence="3" id="KW-0479">Metal-binding</keyword>
<dbReference type="SUPFAM" id="SSF50129">
    <property type="entry name" value="GroES-like"/>
    <property type="match status" value="1"/>
</dbReference>
<keyword evidence="6" id="KW-0520">NAD</keyword>
<comment type="similarity">
    <text evidence="2">Belongs to the zinc-containing alcohol dehydrogenase family.</text>
</comment>
<evidence type="ECO:0000313" key="9">
    <source>
        <dbReference type="Proteomes" id="UP000799772"/>
    </source>
</evidence>
<evidence type="ECO:0000256" key="2">
    <source>
        <dbReference type="ARBA" id="ARBA00008072"/>
    </source>
</evidence>
<dbReference type="OrthoDB" id="1879366at2759"/>
<comment type="caution">
    <text evidence="8">The sequence shown here is derived from an EMBL/GenBank/DDBJ whole genome shotgun (WGS) entry which is preliminary data.</text>
</comment>
<dbReference type="FunFam" id="3.40.50.720:FF:000039">
    <property type="entry name" value="Alcohol dehydrogenase AdhP"/>
    <property type="match status" value="1"/>
</dbReference>
<dbReference type="InterPro" id="IPR020843">
    <property type="entry name" value="ER"/>
</dbReference>
<dbReference type="InterPro" id="IPR013154">
    <property type="entry name" value="ADH-like_N"/>
</dbReference>
<sequence>MKAAQYDKKKDAVVINDVPIPEPGEGQFLVKIKGASLCHSDLIMDIRPDGDTPYTMGHEGVGIIEKIHPSAEGKGFKVGDRIGMGYIINCCFQCEGCMVHNLACKNPNPGGPKVQGLMTDGFFAEYAACDWENAIILPDSLPIEKSSPLFCAGITAFHSVDSCDLKEGQWFAVVGCGGLGQFATQYAKAMGYKVIGIDVNDPMLEVAKQMGADATFNSLKNPNYVEEIKKLTDGGVHAAAVYSNATPAYQSATKVIRINGLLMVVGLPVKPLEFPAFDIVVNNYRIKGENTGIPQRMKKAVDFTAKHNIVPEVEFKKLEEMPQMVKDMDAGKASKRMVIVF</sequence>
<name>A0A9P4I8U6_9PEZI</name>
<dbReference type="Pfam" id="PF00107">
    <property type="entry name" value="ADH_zinc_N"/>
    <property type="match status" value="1"/>
</dbReference>
<gene>
    <name evidence="8" type="ORF">NA57DRAFT_59587</name>
</gene>
<evidence type="ECO:0000256" key="3">
    <source>
        <dbReference type="ARBA" id="ARBA00022723"/>
    </source>
</evidence>
<keyword evidence="9" id="KW-1185">Reference proteome</keyword>
<keyword evidence="4" id="KW-0862">Zinc</keyword>
<dbReference type="SMART" id="SM00829">
    <property type="entry name" value="PKS_ER"/>
    <property type="match status" value="1"/>
</dbReference>
<evidence type="ECO:0000256" key="5">
    <source>
        <dbReference type="ARBA" id="ARBA00023002"/>
    </source>
</evidence>
<evidence type="ECO:0000256" key="1">
    <source>
        <dbReference type="ARBA" id="ARBA00001947"/>
    </source>
</evidence>
<evidence type="ECO:0000256" key="6">
    <source>
        <dbReference type="ARBA" id="ARBA00023027"/>
    </source>
</evidence>
<dbReference type="SUPFAM" id="SSF51735">
    <property type="entry name" value="NAD(P)-binding Rossmann-fold domains"/>
    <property type="match status" value="1"/>
</dbReference>